<evidence type="ECO:0000256" key="1">
    <source>
        <dbReference type="SAM" id="MobiDB-lite"/>
    </source>
</evidence>
<name>A0A2N6SW38_9CORY</name>
<feature type="region of interest" description="Disordered" evidence="1">
    <location>
        <begin position="96"/>
        <end position="119"/>
    </location>
</feature>
<proteinExistence type="predicted"/>
<dbReference type="Proteomes" id="UP000235363">
    <property type="component" value="Unassembled WGS sequence"/>
</dbReference>
<dbReference type="AlphaFoldDB" id="A0A2N6SW38"/>
<evidence type="ECO:0000313" key="3">
    <source>
        <dbReference type="Proteomes" id="UP000235363"/>
    </source>
</evidence>
<sequence>MTTHFTARATTVADSLAGLGLGSIVPPEYDHLAEADARVEDAVDRVRAGLTTDVDLDSLAADLVAGRIKPETAAKRLNTPAGARVSNLLDRVRSAAVAAEDRDEWTPTAHPPEGYSGSL</sequence>
<comment type="caution">
    <text evidence="2">The sequence shown here is derived from an EMBL/GenBank/DDBJ whole genome shotgun (WGS) entry which is preliminary data.</text>
</comment>
<gene>
    <name evidence="2" type="ORF">CJ204_11940</name>
</gene>
<reference evidence="2 3" key="1">
    <citation type="submission" date="2017-09" db="EMBL/GenBank/DDBJ databases">
        <title>Bacterial strain isolated from the female urinary microbiota.</title>
        <authorList>
            <person name="Thomas-White K."/>
            <person name="Kumar N."/>
            <person name="Forster S."/>
            <person name="Putonti C."/>
            <person name="Lawley T."/>
            <person name="Wolfe A.J."/>
        </authorList>
    </citation>
    <scope>NUCLEOTIDE SEQUENCE [LARGE SCALE GENOMIC DNA]</scope>
    <source>
        <strain evidence="2 3">UMB0908</strain>
    </source>
</reference>
<organism evidence="2 3">
    <name type="scientific">Corynebacterium xerosis</name>
    <dbReference type="NCBI Taxonomy" id="1725"/>
    <lineage>
        <taxon>Bacteria</taxon>
        <taxon>Bacillati</taxon>
        <taxon>Actinomycetota</taxon>
        <taxon>Actinomycetes</taxon>
        <taxon>Mycobacteriales</taxon>
        <taxon>Corynebacteriaceae</taxon>
        <taxon>Corynebacterium</taxon>
    </lineage>
</organism>
<accession>A0A2N6SW38</accession>
<dbReference type="EMBL" id="PNHF01000036">
    <property type="protein sequence ID" value="PMC61246.1"/>
    <property type="molecule type" value="Genomic_DNA"/>
</dbReference>
<dbReference type="RefSeq" id="WP_102214596.1">
    <property type="nucleotide sequence ID" value="NZ_PNHF01000036.1"/>
</dbReference>
<protein>
    <submittedName>
        <fullName evidence="2">Uncharacterized protein</fullName>
    </submittedName>
</protein>
<evidence type="ECO:0000313" key="2">
    <source>
        <dbReference type="EMBL" id="PMC61246.1"/>
    </source>
</evidence>